<reference evidence="6" key="1">
    <citation type="submission" date="2017-09" db="EMBL/GenBank/DDBJ databases">
        <authorList>
            <person name="Varghese N."/>
            <person name="Submissions S."/>
        </authorList>
    </citation>
    <scope>NUCLEOTIDE SEQUENCE [LARGE SCALE GENOMIC DNA]</scope>
    <source>
        <strain evidence="6">DSM 29961</strain>
    </source>
</reference>
<dbReference type="SUPFAM" id="SSF51215">
    <property type="entry name" value="Regulatory protein AraC"/>
    <property type="match status" value="1"/>
</dbReference>
<dbReference type="Gene3D" id="1.10.10.60">
    <property type="entry name" value="Homeodomain-like"/>
    <property type="match status" value="2"/>
</dbReference>
<name>A0A286FA15_9BACT</name>
<dbReference type="GO" id="GO:0043565">
    <property type="term" value="F:sequence-specific DNA binding"/>
    <property type="evidence" value="ECO:0007669"/>
    <property type="project" value="InterPro"/>
</dbReference>
<dbReference type="OrthoDB" id="2569619at2"/>
<dbReference type="InterPro" id="IPR009057">
    <property type="entry name" value="Homeodomain-like_sf"/>
</dbReference>
<dbReference type="PANTHER" id="PTHR43280">
    <property type="entry name" value="ARAC-FAMILY TRANSCRIPTIONAL REGULATOR"/>
    <property type="match status" value="1"/>
</dbReference>
<dbReference type="PANTHER" id="PTHR43280:SF28">
    <property type="entry name" value="HTH-TYPE TRANSCRIPTIONAL ACTIVATOR RHAS"/>
    <property type="match status" value="1"/>
</dbReference>
<organism evidence="5 6">
    <name type="scientific">Spirosoma fluviale</name>
    <dbReference type="NCBI Taxonomy" id="1597977"/>
    <lineage>
        <taxon>Bacteria</taxon>
        <taxon>Pseudomonadati</taxon>
        <taxon>Bacteroidota</taxon>
        <taxon>Cytophagia</taxon>
        <taxon>Cytophagales</taxon>
        <taxon>Cytophagaceae</taxon>
        <taxon>Spirosoma</taxon>
    </lineage>
</organism>
<dbReference type="InterPro" id="IPR018062">
    <property type="entry name" value="HTH_AraC-typ_CS"/>
</dbReference>
<dbReference type="PROSITE" id="PS00041">
    <property type="entry name" value="HTH_ARAC_FAMILY_1"/>
    <property type="match status" value="1"/>
</dbReference>
<dbReference type="SMART" id="SM00342">
    <property type="entry name" value="HTH_ARAC"/>
    <property type="match status" value="1"/>
</dbReference>
<feature type="domain" description="HTH araC/xylS-type" evidence="4">
    <location>
        <begin position="177"/>
        <end position="277"/>
    </location>
</feature>
<dbReference type="EMBL" id="OCNH01000001">
    <property type="protein sequence ID" value="SOD79936.1"/>
    <property type="molecule type" value="Genomic_DNA"/>
</dbReference>
<dbReference type="InterPro" id="IPR018060">
    <property type="entry name" value="HTH_AraC"/>
</dbReference>
<evidence type="ECO:0000313" key="5">
    <source>
        <dbReference type="EMBL" id="SOD79936.1"/>
    </source>
</evidence>
<evidence type="ECO:0000256" key="2">
    <source>
        <dbReference type="ARBA" id="ARBA00023125"/>
    </source>
</evidence>
<dbReference type="InterPro" id="IPR014710">
    <property type="entry name" value="RmlC-like_jellyroll"/>
</dbReference>
<sequence>MKRYILHTPFNIYHFEATTWMHAVHKHTYFEIIFILKGHGIHNINGNTFIYSEGDVFLLGPEDYHDFAIQEVTEFCFIRFNESIQKHPAEEKDTPWQPIIKTLLTTASQSRGTLVADKQEKQKLHHLLTVLEEEYKREQSPYFAIIRDSLLRSMLMILARNLFSQTPASPQTNDSVEAILMYIRQHIYQPGRLTIDHLADVFHYAPAYISLFFKKQTGESLKQYIIKHRIKLIEARLLYSPLTLAQIADEFGYTDESHLCKQFRKYTGSTPSAFRKRA</sequence>
<dbReference type="InterPro" id="IPR037923">
    <property type="entry name" value="HTH-like"/>
</dbReference>
<accession>A0A286FA15</accession>
<dbReference type="InterPro" id="IPR003313">
    <property type="entry name" value="AraC-bd"/>
</dbReference>
<evidence type="ECO:0000259" key="4">
    <source>
        <dbReference type="PROSITE" id="PS01124"/>
    </source>
</evidence>
<keyword evidence="6" id="KW-1185">Reference proteome</keyword>
<dbReference type="Pfam" id="PF12833">
    <property type="entry name" value="HTH_18"/>
    <property type="match status" value="1"/>
</dbReference>
<evidence type="ECO:0000256" key="1">
    <source>
        <dbReference type="ARBA" id="ARBA00023015"/>
    </source>
</evidence>
<protein>
    <submittedName>
        <fullName evidence="5">Transcriptional regulator, AraC family</fullName>
    </submittedName>
</protein>
<gene>
    <name evidence="5" type="ORF">SAMN06269250_1154</name>
</gene>
<dbReference type="PROSITE" id="PS01124">
    <property type="entry name" value="HTH_ARAC_FAMILY_2"/>
    <property type="match status" value="1"/>
</dbReference>
<evidence type="ECO:0000256" key="3">
    <source>
        <dbReference type="ARBA" id="ARBA00023163"/>
    </source>
</evidence>
<keyword evidence="2" id="KW-0238">DNA-binding</keyword>
<dbReference type="Gene3D" id="2.60.120.10">
    <property type="entry name" value="Jelly Rolls"/>
    <property type="match status" value="1"/>
</dbReference>
<dbReference type="GO" id="GO:0003700">
    <property type="term" value="F:DNA-binding transcription factor activity"/>
    <property type="evidence" value="ECO:0007669"/>
    <property type="project" value="InterPro"/>
</dbReference>
<keyword evidence="1" id="KW-0805">Transcription regulation</keyword>
<evidence type="ECO:0000313" key="6">
    <source>
        <dbReference type="Proteomes" id="UP000219452"/>
    </source>
</evidence>
<dbReference type="Pfam" id="PF02311">
    <property type="entry name" value="AraC_binding"/>
    <property type="match status" value="1"/>
</dbReference>
<dbReference type="RefSeq" id="WP_097124827.1">
    <property type="nucleotide sequence ID" value="NZ_OCNH01000001.1"/>
</dbReference>
<keyword evidence="3" id="KW-0804">Transcription</keyword>
<dbReference type="SUPFAM" id="SSF46689">
    <property type="entry name" value="Homeodomain-like"/>
    <property type="match status" value="2"/>
</dbReference>
<dbReference type="AlphaFoldDB" id="A0A286FA15"/>
<proteinExistence type="predicted"/>
<dbReference type="Proteomes" id="UP000219452">
    <property type="component" value="Unassembled WGS sequence"/>
</dbReference>